<evidence type="ECO:0000313" key="3">
    <source>
        <dbReference type="Proteomes" id="UP001500751"/>
    </source>
</evidence>
<dbReference type="Proteomes" id="UP001500751">
    <property type="component" value="Unassembled WGS sequence"/>
</dbReference>
<feature type="domain" description="Glucose-methanol-choline oxidoreductase N-terminal" evidence="1">
    <location>
        <begin position="25"/>
        <end position="39"/>
    </location>
</feature>
<dbReference type="RefSeq" id="WP_344667515.1">
    <property type="nucleotide sequence ID" value="NZ_BAAAQN010000025.1"/>
</dbReference>
<accession>A0ABN2UPU2</accession>
<reference evidence="2 3" key="1">
    <citation type="journal article" date="2019" name="Int. J. Syst. Evol. Microbiol.">
        <title>The Global Catalogue of Microorganisms (GCM) 10K type strain sequencing project: providing services to taxonomists for standard genome sequencing and annotation.</title>
        <authorList>
            <consortium name="The Broad Institute Genomics Platform"/>
            <consortium name="The Broad Institute Genome Sequencing Center for Infectious Disease"/>
            <person name="Wu L."/>
            <person name="Ma J."/>
        </authorList>
    </citation>
    <scope>NUCLEOTIDE SEQUENCE [LARGE SCALE GENOMIC DNA]</scope>
    <source>
        <strain evidence="2 3">JCM 16014</strain>
    </source>
</reference>
<gene>
    <name evidence="2" type="ORF">GCM10009839_44090</name>
</gene>
<name>A0ABN2UPU2_9ACTN</name>
<evidence type="ECO:0000313" key="2">
    <source>
        <dbReference type="EMBL" id="GAA2037864.1"/>
    </source>
</evidence>
<protein>
    <submittedName>
        <fullName evidence="2">DUF2087 domain-containing protein</fullName>
    </submittedName>
</protein>
<dbReference type="Pfam" id="PF09860">
    <property type="entry name" value="DUF2087"/>
    <property type="match status" value="1"/>
</dbReference>
<keyword evidence="3" id="KW-1185">Reference proteome</keyword>
<dbReference type="InterPro" id="IPR000172">
    <property type="entry name" value="GMC_OxRdtase_N"/>
</dbReference>
<dbReference type="PROSITE" id="PS00624">
    <property type="entry name" value="GMC_OXRED_2"/>
    <property type="match status" value="1"/>
</dbReference>
<dbReference type="InterPro" id="IPR018656">
    <property type="entry name" value="DUF2087"/>
</dbReference>
<proteinExistence type="predicted"/>
<dbReference type="EMBL" id="BAAAQN010000025">
    <property type="protein sequence ID" value="GAA2037864.1"/>
    <property type="molecule type" value="Genomic_DNA"/>
</dbReference>
<sequence length="183" mass="19556">MTPEQLAVELADPVLRRVFAAVALGASTSPEILAASGLGAPQAAPAIGRLVRAGLFVQGRGSVALDDAVLAVAGERAARRLADEAAADQPDPLLRGFLRGRVLVNLPEQDDSAYRIVLGRIAASAFTADEEFGEFFEYDERTVNDRLRPWCEGGVLDVASLRRALVDAGFLSRDSGRYRSLFS</sequence>
<comment type="caution">
    <text evidence="2">The sequence shown here is derived from an EMBL/GenBank/DDBJ whole genome shotgun (WGS) entry which is preliminary data.</text>
</comment>
<evidence type="ECO:0000259" key="1">
    <source>
        <dbReference type="PROSITE" id="PS00624"/>
    </source>
</evidence>
<organism evidence="2 3">
    <name type="scientific">Catenulispora yoronensis</name>
    <dbReference type="NCBI Taxonomy" id="450799"/>
    <lineage>
        <taxon>Bacteria</taxon>
        <taxon>Bacillati</taxon>
        <taxon>Actinomycetota</taxon>
        <taxon>Actinomycetes</taxon>
        <taxon>Catenulisporales</taxon>
        <taxon>Catenulisporaceae</taxon>
        <taxon>Catenulispora</taxon>
    </lineage>
</organism>